<reference evidence="3" key="1">
    <citation type="submission" date="2023-06" db="EMBL/GenBank/DDBJ databases">
        <title>Survivors Of The Sea: Transcriptome response of Skeletonema marinoi to long-term dormancy.</title>
        <authorList>
            <person name="Pinder M.I.M."/>
            <person name="Kourtchenko O."/>
            <person name="Robertson E.K."/>
            <person name="Larsson T."/>
            <person name="Maumus F."/>
            <person name="Osuna-Cruz C.M."/>
            <person name="Vancaester E."/>
            <person name="Stenow R."/>
            <person name="Vandepoele K."/>
            <person name="Ploug H."/>
            <person name="Bruchert V."/>
            <person name="Godhe A."/>
            <person name="Topel M."/>
        </authorList>
    </citation>
    <scope>NUCLEOTIDE SEQUENCE</scope>
    <source>
        <strain evidence="3">R05AC</strain>
    </source>
</reference>
<gene>
    <name evidence="3" type="ORF">QTG54_014675</name>
</gene>
<keyword evidence="4" id="KW-1185">Reference proteome</keyword>
<evidence type="ECO:0000313" key="4">
    <source>
        <dbReference type="Proteomes" id="UP001224775"/>
    </source>
</evidence>
<keyword evidence="2 3" id="KW-0560">Oxidoreductase</keyword>
<evidence type="ECO:0000313" key="3">
    <source>
        <dbReference type="EMBL" id="KAK1734802.1"/>
    </source>
</evidence>
<dbReference type="CDD" id="cd05233">
    <property type="entry name" value="SDR_c"/>
    <property type="match status" value="1"/>
</dbReference>
<dbReference type="Proteomes" id="UP001224775">
    <property type="component" value="Unassembled WGS sequence"/>
</dbReference>
<dbReference type="PANTHER" id="PTHR43477:SF1">
    <property type="entry name" value="DIHYDROANTICAPSIN 7-DEHYDROGENASE"/>
    <property type="match status" value="1"/>
</dbReference>
<comment type="caution">
    <text evidence="3">The sequence shown here is derived from an EMBL/GenBank/DDBJ whole genome shotgun (WGS) entry which is preliminary data.</text>
</comment>
<name>A0AAD9D5R1_9STRA</name>
<dbReference type="SUPFAM" id="SSF51735">
    <property type="entry name" value="NAD(P)-binding Rossmann-fold domains"/>
    <property type="match status" value="1"/>
</dbReference>
<comment type="similarity">
    <text evidence="1">Belongs to the short-chain dehydrogenases/reductases (SDR) family.</text>
</comment>
<accession>A0AAD9D5R1</accession>
<dbReference type="InterPro" id="IPR002347">
    <property type="entry name" value="SDR_fam"/>
</dbReference>
<dbReference type="GO" id="GO:0016491">
    <property type="term" value="F:oxidoreductase activity"/>
    <property type="evidence" value="ECO:0007669"/>
    <property type="project" value="UniProtKB-KW"/>
</dbReference>
<dbReference type="InterPro" id="IPR036291">
    <property type="entry name" value="NAD(P)-bd_dom_sf"/>
</dbReference>
<dbReference type="AlphaFoldDB" id="A0AAD9D5R1"/>
<proteinExistence type="inferred from homology"/>
<dbReference type="InterPro" id="IPR051122">
    <property type="entry name" value="SDR_DHRS6-like"/>
</dbReference>
<dbReference type="Gene3D" id="3.40.50.720">
    <property type="entry name" value="NAD(P)-binding Rossmann-like Domain"/>
    <property type="match status" value="1"/>
</dbReference>
<organism evidence="3 4">
    <name type="scientific">Skeletonema marinoi</name>
    <dbReference type="NCBI Taxonomy" id="267567"/>
    <lineage>
        <taxon>Eukaryota</taxon>
        <taxon>Sar</taxon>
        <taxon>Stramenopiles</taxon>
        <taxon>Ochrophyta</taxon>
        <taxon>Bacillariophyta</taxon>
        <taxon>Coscinodiscophyceae</taxon>
        <taxon>Thalassiosirophycidae</taxon>
        <taxon>Thalassiosirales</taxon>
        <taxon>Skeletonemataceae</taxon>
        <taxon>Skeletonema</taxon>
        <taxon>Skeletonema marinoi-dohrnii complex</taxon>
    </lineage>
</organism>
<dbReference type="EMBL" id="JATAAI010000037">
    <property type="protein sequence ID" value="KAK1734802.1"/>
    <property type="molecule type" value="Genomic_DNA"/>
</dbReference>
<dbReference type="EC" id="1.1.1.-" evidence="3"/>
<sequence>MGKAAAVQTVKNGGNVLLVSRSADKLQQAKEQIETACGGNIGRVKTRALDATDEAAVQAFANELSSEDWEFDALIVSAAGRAPHGPMTELPTADTRSMMETKFWTAYNAAKYINPKLREGGSITFVSGVLGRRPGINCCPLAVTNGALEGLTRSLALELGPRLRVNCLSPGFCDTERFDRMDTDRKAAMLANTADSLPLRRVGESSDMGEAIHYLATAKFVTGVVLDVDGGHSIRQYANSNSDPMRKQSD</sequence>
<dbReference type="Pfam" id="PF13561">
    <property type="entry name" value="adh_short_C2"/>
    <property type="match status" value="1"/>
</dbReference>
<dbReference type="PRINTS" id="PR00081">
    <property type="entry name" value="GDHRDH"/>
</dbReference>
<evidence type="ECO:0000256" key="1">
    <source>
        <dbReference type="ARBA" id="ARBA00006484"/>
    </source>
</evidence>
<dbReference type="PANTHER" id="PTHR43477">
    <property type="entry name" value="DIHYDROANTICAPSIN 7-DEHYDROGENASE"/>
    <property type="match status" value="1"/>
</dbReference>
<evidence type="ECO:0000256" key="2">
    <source>
        <dbReference type="ARBA" id="ARBA00023002"/>
    </source>
</evidence>
<protein>
    <submittedName>
        <fullName evidence="3">SDR family oxidoreductase</fullName>
        <ecNumber evidence="3">1.1.1.-</ecNumber>
    </submittedName>
</protein>